<dbReference type="EMBL" id="JQCP01000002">
    <property type="protein sequence ID" value="KRO02320.1"/>
    <property type="molecule type" value="Genomic_DNA"/>
</dbReference>
<proteinExistence type="predicted"/>
<dbReference type="RefSeq" id="WP_003149426.1">
    <property type="nucleotide sequence ID" value="NZ_JQCP01000002.1"/>
</dbReference>
<name>A0ABR5Q048_9ACTN</name>
<dbReference type="Proteomes" id="UP000051927">
    <property type="component" value="Unassembled WGS sequence"/>
</dbReference>
<organism evidence="1 2">
    <name type="scientific">Lancefieldella rimae</name>
    <dbReference type="NCBI Taxonomy" id="1383"/>
    <lineage>
        <taxon>Bacteria</taxon>
        <taxon>Bacillati</taxon>
        <taxon>Actinomycetota</taxon>
        <taxon>Coriobacteriia</taxon>
        <taxon>Coriobacteriales</taxon>
        <taxon>Atopobiaceae</taxon>
        <taxon>Lancefieldella</taxon>
    </lineage>
</organism>
<comment type="caution">
    <text evidence="1">The sequence shown here is derived from an EMBL/GenBank/DDBJ whole genome shotgun (WGS) entry which is preliminary data.</text>
</comment>
<dbReference type="GeneID" id="84904551"/>
<gene>
    <name evidence="1" type="ORF">IV60_GL000750</name>
</gene>
<sequence>MNLTEELVQRCALKRHAAIGSMSDAAYEELLLAVQSDLKSYASETDELPMYHLAQAVKRYQDSQLNDDSYTDEEFVQARITRLQTFLHALENIRKKYGENTDLLRMNALVHASDPESLLQALLAIQNQAEKEAKRTTNLEDSKTLETVPHDMWTDVFVRPRLRLQAAIGRTYADTARFKLAATTCEQLLEESPSDAVGARFTLALTYARLEDEVALNRLDDRFNHHSNAWIELARAILLFKLSRISSARRALKSYQMNTEGGAFALLHPTFVDIYIPDRPEVKTGSFNEALLAIHEAEPVIVDVPDFVEWAGNIPEFAAASDAYAAANGFDLDE</sequence>
<protein>
    <submittedName>
        <fullName evidence="1">Uncharacterized protein</fullName>
    </submittedName>
</protein>
<reference evidence="1 2" key="1">
    <citation type="journal article" date="2015" name="Genome Announc.">
        <title>Expanding the biotechnology potential of lactobacilli through comparative genomics of 213 strains and associated genera.</title>
        <authorList>
            <person name="Sun Z."/>
            <person name="Harris H.M."/>
            <person name="McCann A."/>
            <person name="Guo C."/>
            <person name="Argimon S."/>
            <person name="Zhang W."/>
            <person name="Yang X."/>
            <person name="Jeffery I.B."/>
            <person name="Cooney J.C."/>
            <person name="Kagawa T.F."/>
            <person name="Liu W."/>
            <person name="Song Y."/>
            <person name="Salvetti E."/>
            <person name="Wrobel A."/>
            <person name="Rasinkangas P."/>
            <person name="Parkhill J."/>
            <person name="Rea M.C."/>
            <person name="O'Sullivan O."/>
            <person name="Ritari J."/>
            <person name="Douillard F.P."/>
            <person name="Paul Ross R."/>
            <person name="Yang R."/>
            <person name="Briner A.E."/>
            <person name="Felis G.E."/>
            <person name="de Vos W.M."/>
            <person name="Barrangou R."/>
            <person name="Klaenhammer T.R."/>
            <person name="Caufield P.W."/>
            <person name="Cui Y."/>
            <person name="Zhang H."/>
            <person name="O'Toole P.W."/>
        </authorList>
    </citation>
    <scope>NUCLEOTIDE SEQUENCE [LARGE SCALE GENOMIC DNA]</scope>
    <source>
        <strain evidence="1 2">DSM 7090</strain>
    </source>
</reference>
<accession>A0ABR5Q048</accession>
<evidence type="ECO:0000313" key="1">
    <source>
        <dbReference type="EMBL" id="KRO02320.1"/>
    </source>
</evidence>
<evidence type="ECO:0000313" key="2">
    <source>
        <dbReference type="Proteomes" id="UP000051927"/>
    </source>
</evidence>
<keyword evidence="2" id="KW-1185">Reference proteome</keyword>